<dbReference type="PRINTS" id="PR00326">
    <property type="entry name" value="GTP1OBG"/>
</dbReference>
<evidence type="ECO:0000313" key="6">
    <source>
        <dbReference type="Proteomes" id="UP000039865"/>
    </source>
</evidence>
<dbReference type="SMART" id="SM00360">
    <property type="entry name" value="RRM"/>
    <property type="match status" value="1"/>
</dbReference>
<dbReference type="Gene3D" id="3.30.70.330">
    <property type="match status" value="1"/>
</dbReference>
<dbReference type="PROSITE" id="PS50102">
    <property type="entry name" value="RRM"/>
    <property type="match status" value="1"/>
</dbReference>
<dbReference type="SUPFAM" id="SSF54928">
    <property type="entry name" value="RNA-binding domain, RBD"/>
    <property type="match status" value="1"/>
</dbReference>
<dbReference type="GO" id="GO:0005739">
    <property type="term" value="C:mitochondrion"/>
    <property type="evidence" value="ECO:0007669"/>
    <property type="project" value="TreeGrafter"/>
</dbReference>
<feature type="domain" description="RRM" evidence="4">
    <location>
        <begin position="26"/>
        <end position="92"/>
    </location>
</feature>
<dbReference type="SUPFAM" id="SSF52540">
    <property type="entry name" value="P-loop containing nucleoside triphosphate hydrolases"/>
    <property type="match status" value="1"/>
</dbReference>
<dbReference type="InterPro" id="IPR006073">
    <property type="entry name" value="GTP-bd"/>
</dbReference>
<sequence length="385" mass="43747">MNEGTDTYMGLAQDDDLGPMKSVEGYTLCVTGLHGEVQEEDLQDLFGAYGQVKNLHLNLDRRTGYAKGYAFLEFEELKIAKKAIDELNDKLLLEVFHELPRAVNWFPGHMKKAILELETEMKKTDLFIEVRDARIPYTSHNTELLSHIPLNMKRLIVFNKMDLANEKKTLQIIQDIQNKDKNANTLHISTKKNVNVSKLLTFIQKNISPQFKTVGAWVMIGGIPNVGKSTIINALRKKDENAEITKKSGAKVGGIPCITKTITGFKIMSDPPTYMVDTPGIIQPKIRENSEDGLKLCACNNIRDGIIELEFVCDYILFKLNKDQNFAYVNRFSLPNRKPNDNLHEVLNSVMNRFKVQQRSNAVDIFLRDFREGKLGQITLDELAK</sequence>
<dbReference type="OMA" id="GVLWPKF"/>
<keyword evidence="6" id="KW-1185">Reference proteome</keyword>
<dbReference type="GO" id="GO:0003723">
    <property type="term" value="F:RNA binding"/>
    <property type="evidence" value="ECO:0007669"/>
    <property type="project" value="UniProtKB-UniRule"/>
</dbReference>
<dbReference type="GO" id="GO:0032543">
    <property type="term" value="P:mitochondrial translation"/>
    <property type="evidence" value="ECO:0007669"/>
    <property type="project" value="TreeGrafter"/>
</dbReference>
<evidence type="ECO:0000256" key="2">
    <source>
        <dbReference type="ARBA" id="ARBA00023134"/>
    </source>
</evidence>
<keyword evidence="3" id="KW-0694">RNA-binding</keyword>
<dbReference type="GO" id="GO:0005525">
    <property type="term" value="F:GTP binding"/>
    <property type="evidence" value="ECO:0007669"/>
    <property type="project" value="UniProtKB-KW"/>
</dbReference>
<keyword evidence="1" id="KW-0547">Nucleotide-binding</keyword>
<dbReference type="GO" id="GO:0003924">
    <property type="term" value="F:GTPase activity"/>
    <property type="evidence" value="ECO:0007669"/>
    <property type="project" value="TreeGrafter"/>
</dbReference>
<proteinExistence type="predicted"/>
<dbReference type="AlphaFoldDB" id="A0A078AZP0"/>
<dbReference type="EMBL" id="CCKQ01015731">
    <property type="protein sequence ID" value="CDW87566.1"/>
    <property type="molecule type" value="Genomic_DNA"/>
</dbReference>
<dbReference type="FunCoup" id="A0A078AZP0">
    <property type="interactions" value="288"/>
</dbReference>
<dbReference type="InterPro" id="IPR035979">
    <property type="entry name" value="RBD_domain_sf"/>
</dbReference>
<evidence type="ECO:0000256" key="1">
    <source>
        <dbReference type="ARBA" id="ARBA00022741"/>
    </source>
</evidence>
<accession>A0A078AZP0</accession>
<evidence type="ECO:0000256" key="3">
    <source>
        <dbReference type="PROSITE-ProRule" id="PRU00176"/>
    </source>
</evidence>
<dbReference type="PANTHER" id="PTHR45782:SF4">
    <property type="entry name" value="MITOCHONDRIAL RIBOSOME-ASSOCIATED GTPASE 1"/>
    <property type="match status" value="1"/>
</dbReference>
<dbReference type="OrthoDB" id="269151at2759"/>
<dbReference type="InterPro" id="IPR000504">
    <property type="entry name" value="RRM_dom"/>
</dbReference>
<evidence type="ECO:0000313" key="5">
    <source>
        <dbReference type="EMBL" id="CDW87566.1"/>
    </source>
</evidence>
<protein>
    <submittedName>
        <fullName evidence="5">Mitochondrial gtpase 1</fullName>
    </submittedName>
</protein>
<dbReference type="Pfam" id="PF00076">
    <property type="entry name" value="RRM_1"/>
    <property type="match status" value="1"/>
</dbReference>
<dbReference type="CDD" id="cd01856">
    <property type="entry name" value="YlqF"/>
    <property type="match status" value="1"/>
</dbReference>
<dbReference type="InParanoid" id="A0A078AZP0"/>
<dbReference type="InterPro" id="IPR012677">
    <property type="entry name" value="Nucleotide-bd_a/b_plait_sf"/>
</dbReference>
<dbReference type="Gene3D" id="3.40.50.300">
    <property type="entry name" value="P-loop containing nucleotide triphosphate hydrolases"/>
    <property type="match status" value="1"/>
</dbReference>
<keyword evidence="2" id="KW-0342">GTP-binding</keyword>
<name>A0A078AZP0_STYLE</name>
<organism evidence="5 6">
    <name type="scientific">Stylonychia lemnae</name>
    <name type="common">Ciliate</name>
    <dbReference type="NCBI Taxonomy" id="5949"/>
    <lineage>
        <taxon>Eukaryota</taxon>
        <taxon>Sar</taxon>
        <taxon>Alveolata</taxon>
        <taxon>Ciliophora</taxon>
        <taxon>Intramacronucleata</taxon>
        <taxon>Spirotrichea</taxon>
        <taxon>Stichotrichia</taxon>
        <taxon>Sporadotrichida</taxon>
        <taxon>Oxytrichidae</taxon>
        <taxon>Stylonychinae</taxon>
        <taxon>Stylonychia</taxon>
    </lineage>
</organism>
<dbReference type="Gene3D" id="1.10.1580.10">
    <property type="match status" value="1"/>
</dbReference>
<dbReference type="Pfam" id="PF01926">
    <property type="entry name" value="MMR_HSR1"/>
    <property type="match status" value="1"/>
</dbReference>
<dbReference type="InterPro" id="IPR023179">
    <property type="entry name" value="GTP-bd_ortho_bundle_sf"/>
</dbReference>
<evidence type="ECO:0000259" key="4">
    <source>
        <dbReference type="PROSITE" id="PS50102"/>
    </source>
</evidence>
<dbReference type="InterPro" id="IPR027417">
    <property type="entry name" value="P-loop_NTPase"/>
</dbReference>
<dbReference type="Proteomes" id="UP000039865">
    <property type="component" value="Unassembled WGS sequence"/>
</dbReference>
<reference evidence="5 6" key="1">
    <citation type="submission" date="2014-06" db="EMBL/GenBank/DDBJ databases">
        <authorList>
            <person name="Swart Estienne"/>
        </authorList>
    </citation>
    <scope>NUCLEOTIDE SEQUENCE [LARGE SCALE GENOMIC DNA]</scope>
    <source>
        <strain evidence="5 6">130c</strain>
    </source>
</reference>
<gene>
    <name evidence="5" type="primary">Contig3094.g3305</name>
    <name evidence="5" type="ORF">STYLEM_16672</name>
</gene>
<dbReference type="PANTHER" id="PTHR45782">
    <property type="entry name" value="MITOCHONDRIAL RIBOSOME-ASSOCIATED GTPASE 1"/>
    <property type="match status" value="1"/>
</dbReference>